<reference evidence="7 8" key="1">
    <citation type="submission" date="2024-05" db="EMBL/GenBank/DDBJ databases">
        <authorList>
            <person name="Wallberg A."/>
        </authorList>
    </citation>
    <scope>NUCLEOTIDE SEQUENCE [LARGE SCALE GENOMIC DNA]</scope>
</reference>
<dbReference type="InterPro" id="IPR013079">
    <property type="entry name" value="6Phosfructo_kin"/>
</dbReference>
<dbReference type="SUPFAM" id="SSF53254">
    <property type="entry name" value="Phosphoglycerate mutase-like"/>
    <property type="match status" value="1"/>
</dbReference>
<evidence type="ECO:0000259" key="6">
    <source>
        <dbReference type="Pfam" id="PF01591"/>
    </source>
</evidence>
<dbReference type="GO" id="GO:0006000">
    <property type="term" value="P:fructose metabolic process"/>
    <property type="evidence" value="ECO:0007669"/>
    <property type="project" value="InterPro"/>
</dbReference>
<dbReference type="SUPFAM" id="SSF52540">
    <property type="entry name" value="P-loop containing nucleoside triphosphate hydrolases"/>
    <property type="match status" value="1"/>
</dbReference>
<protein>
    <recommendedName>
        <fullName evidence="6">6-phosphofructo-2-kinase domain-containing protein</fullName>
    </recommendedName>
</protein>
<dbReference type="GO" id="GO:0004331">
    <property type="term" value="F:fructose-2,6-bisphosphate 2-phosphatase activity"/>
    <property type="evidence" value="ECO:0007669"/>
    <property type="project" value="TreeGrafter"/>
</dbReference>
<evidence type="ECO:0000256" key="3">
    <source>
        <dbReference type="ARBA" id="ARBA00022840"/>
    </source>
</evidence>
<dbReference type="InterPro" id="IPR013078">
    <property type="entry name" value="His_Pase_superF_clade-1"/>
</dbReference>
<feature type="non-terminal residue" evidence="7">
    <location>
        <position position="1"/>
    </location>
</feature>
<dbReference type="GO" id="GO:0005524">
    <property type="term" value="F:ATP binding"/>
    <property type="evidence" value="ECO:0007669"/>
    <property type="project" value="UniProtKB-KW"/>
</dbReference>
<dbReference type="GO" id="GO:0006003">
    <property type="term" value="P:fructose 2,6-bisphosphate metabolic process"/>
    <property type="evidence" value="ECO:0007669"/>
    <property type="project" value="InterPro"/>
</dbReference>
<accession>A0AAV2Q4P8</accession>
<feature type="binding site" evidence="5">
    <location>
        <begin position="350"/>
        <end position="357"/>
    </location>
    <ligand>
        <name>substrate</name>
    </ligand>
</feature>
<dbReference type="Pfam" id="PF00300">
    <property type="entry name" value="His_Phos_1"/>
    <property type="match status" value="1"/>
</dbReference>
<feature type="active site" description="Tele-phosphohistidine intermediate" evidence="4">
    <location>
        <position position="351"/>
    </location>
</feature>
<feature type="non-terminal residue" evidence="7">
    <location>
        <position position="564"/>
    </location>
</feature>
<keyword evidence="3" id="KW-0067">ATP-binding</keyword>
<evidence type="ECO:0000313" key="7">
    <source>
        <dbReference type="EMBL" id="CAL4068423.1"/>
    </source>
</evidence>
<gene>
    <name evidence="7" type="ORF">MNOR_LOCUS7225</name>
</gene>
<feature type="domain" description="6-phosphofructo-2-kinase" evidence="6">
    <location>
        <begin position="130"/>
        <end position="343"/>
    </location>
</feature>
<feature type="active site" description="Proton donor/acceptor" evidence="4">
    <location>
        <position position="420"/>
    </location>
</feature>
<dbReference type="GO" id="GO:0003873">
    <property type="term" value="F:6-phosphofructo-2-kinase activity"/>
    <property type="evidence" value="ECO:0007669"/>
    <property type="project" value="InterPro"/>
</dbReference>
<keyword evidence="2" id="KW-0547">Nucleotide-binding</keyword>
<dbReference type="AlphaFoldDB" id="A0AAV2Q4P8"/>
<dbReference type="InterPro" id="IPR027417">
    <property type="entry name" value="P-loop_NTPase"/>
</dbReference>
<evidence type="ECO:0000256" key="1">
    <source>
        <dbReference type="ARBA" id="ARBA00008408"/>
    </source>
</evidence>
<proteinExistence type="inferred from homology"/>
<dbReference type="Pfam" id="PF01591">
    <property type="entry name" value="6PF2K"/>
    <property type="match status" value="1"/>
</dbReference>
<dbReference type="SMART" id="SM00855">
    <property type="entry name" value="PGAM"/>
    <property type="match status" value="1"/>
</dbReference>
<evidence type="ECO:0000313" key="8">
    <source>
        <dbReference type="Proteomes" id="UP001497623"/>
    </source>
</evidence>
<dbReference type="InterPro" id="IPR029033">
    <property type="entry name" value="His_PPase_superfam"/>
</dbReference>
<dbReference type="PANTHER" id="PTHR10606">
    <property type="entry name" value="6-PHOSPHOFRUCTO-2-KINASE/FRUCTOSE-2,6-BISPHOSPHATASE"/>
    <property type="match status" value="1"/>
</dbReference>
<feature type="binding site" evidence="5">
    <location>
        <position position="400"/>
    </location>
    <ligand>
        <name>substrate</name>
    </ligand>
</feature>
<dbReference type="EMBL" id="CAXKWB010003136">
    <property type="protein sequence ID" value="CAL4068423.1"/>
    <property type="molecule type" value="Genomic_DNA"/>
</dbReference>
<dbReference type="CDD" id="cd07067">
    <property type="entry name" value="HP_PGM_like"/>
    <property type="match status" value="1"/>
</dbReference>
<dbReference type="Gene3D" id="3.40.50.300">
    <property type="entry name" value="P-loop containing nucleotide triphosphate hydrolases"/>
    <property type="match status" value="1"/>
</dbReference>
<name>A0AAV2Q4P8_MEGNR</name>
<dbReference type="PANTHER" id="PTHR10606:SF44">
    <property type="entry name" value="6-PHOSPHOFRUCTO 2-KINASE_FRUCTOSE 2,6-BISPHOSPHATASE LONG FORM"/>
    <property type="match status" value="1"/>
</dbReference>
<dbReference type="Proteomes" id="UP001497623">
    <property type="component" value="Unassembled WGS sequence"/>
</dbReference>
<keyword evidence="8" id="KW-1185">Reference proteome</keyword>
<dbReference type="FunFam" id="3.40.50.300:FF:000644">
    <property type="entry name" value="GpmB, Fructose-2,6-bisphosphatase"/>
    <property type="match status" value="1"/>
</dbReference>
<evidence type="ECO:0000256" key="5">
    <source>
        <dbReference type="PIRSR" id="PIRSR613078-2"/>
    </source>
</evidence>
<sequence>YEYKVRCIPVLYITTKLSIYIAIEKLTEYCLPFLRLHRCSTRRLQAHRRLWTGLARSKLAQIHSFGYNDAKFIQICFIDLNFVFFHGFFSICSNQSLSCVSDKRRNRCLRSIFEHKGNKLSAGSGQQDYVNIPHIVAMVGLPARGKTYMARKLTHYLNWLGIKTKVFNLGDYRRQATKELDHTFFNAENEEAVKLRDKFASDALTDMCNWIRLEGGEVGVFDATNTTIERRRFIYKIVVENMQFKLLFIESICDDPNLVEENIMDVKVTSPDYKEMNGEEAYQDFMQRILQYEKIYQSIDENLEEHLSFMKLFNAGQKMLIHKCEGNVQARIVYFFMNIHINPRTIYFSRHGESELNTVGKIGGNSDLSERGYEYSKALAKYIKLQDIKNLRVWTSHLKRTIQTASGIEAPQECWKALNEIDAGVCEEMTYQEIANKYPKEFAERDENKYHYRFPNGESYEDVVTRLEPVIMELERQKNVLVISHQAVLRCILGYFFNKSTDEIPYIKVPLHTIIKLTPIAYGCHVEYIPLGIKAVDTHRPKPKTSGTLETDAYHEEFLEDYLY</sequence>
<comment type="caution">
    <text evidence="7">The sequence shown here is derived from an EMBL/GenBank/DDBJ whole genome shotgun (WGS) entry which is preliminary data.</text>
</comment>
<evidence type="ECO:0000256" key="4">
    <source>
        <dbReference type="PIRSR" id="PIRSR613078-1"/>
    </source>
</evidence>
<dbReference type="PRINTS" id="PR00991">
    <property type="entry name" value="6PFRUCTKNASE"/>
</dbReference>
<dbReference type="InterPro" id="IPR003094">
    <property type="entry name" value="6Pfruct_kin"/>
</dbReference>
<dbReference type="Gene3D" id="3.40.50.1240">
    <property type="entry name" value="Phosphoglycerate mutase-like"/>
    <property type="match status" value="1"/>
</dbReference>
<dbReference type="GO" id="GO:0005829">
    <property type="term" value="C:cytosol"/>
    <property type="evidence" value="ECO:0007669"/>
    <property type="project" value="TreeGrafter"/>
</dbReference>
<comment type="similarity">
    <text evidence="1">In the C-terminal section; belongs to the phosphoglycerate mutase family.</text>
</comment>
<dbReference type="FunFam" id="3.40.50.1240:FF:000001">
    <property type="entry name" value="6-phosphofructo-2-kinase/fructose-2, 6-bisphosphatase 3 isoform 2"/>
    <property type="match status" value="1"/>
</dbReference>
<organism evidence="7 8">
    <name type="scientific">Meganyctiphanes norvegica</name>
    <name type="common">Northern krill</name>
    <name type="synonym">Thysanopoda norvegica</name>
    <dbReference type="NCBI Taxonomy" id="48144"/>
    <lineage>
        <taxon>Eukaryota</taxon>
        <taxon>Metazoa</taxon>
        <taxon>Ecdysozoa</taxon>
        <taxon>Arthropoda</taxon>
        <taxon>Crustacea</taxon>
        <taxon>Multicrustacea</taxon>
        <taxon>Malacostraca</taxon>
        <taxon>Eumalacostraca</taxon>
        <taxon>Eucarida</taxon>
        <taxon>Euphausiacea</taxon>
        <taxon>Euphausiidae</taxon>
        <taxon>Meganyctiphanes</taxon>
    </lineage>
</organism>
<evidence type="ECO:0000256" key="2">
    <source>
        <dbReference type="ARBA" id="ARBA00022741"/>
    </source>
</evidence>